<comment type="catalytic activity">
    <reaction evidence="8">
        <text>P(1),P(4)-bis(5'-adenosyl) tetraphosphate + H2O = 2 ADP + 2 H(+)</text>
        <dbReference type="Rhea" id="RHEA:24252"/>
        <dbReference type="ChEBI" id="CHEBI:15377"/>
        <dbReference type="ChEBI" id="CHEBI:15378"/>
        <dbReference type="ChEBI" id="CHEBI:58141"/>
        <dbReference type="ChEBI" id="CHEBI:456216"/>
        <dbReference type="EC" id="3.6.1.41"/>
    </reaction>
</comment>
<name>A0A6S7F2Y6_9BURK</name>
<evidence type="ECO:0000256" key="4">
    <source>
        <dbReference type="ARBA" id="ARBA00022801"/>
    </source>
</evidence>
<evidence type="ECO:0000256" key="3">
    <source>
        <dbReference type="ARBA" id="ARBA00012506"/>
    </source>
</evidence>
<comment type="similarity">
    <text evidence="2">Belongs to the Ap4A hydrolase family.</text>
</comment>
<dbReference type="Pfam" id="PF00149">
    <property type="entry name" value="Metallophos"/>
    <property type="match status" value="1"/>
</dbReference>
<dbReference type="Gene3D" id="3.60.21.10">
    <property type="match status" value="1"/>
</dbReference>
<gene>
    <name evidence="10" type="primary">apaH_1</name>
    <name evidence="10" type="ORF">LMG6000_03440</name>
</gene>
<dbReference type="PANTHER" id="PTHR40942:SF4">
    <property type="entry name" value="CYTOCHROME C5"/>
    <property type="match status" value="1"/>
</dbReference>
<dbReference type="GO" id="GO:0008803">
    <property type="term" value="F:bis(5'-nucleosyl)-tetraphosphatase (symmetrical) activity"/>
    <property type="evidence" value="ECO:0007669"/>
    <property type="project" value="UniProtKB-EC"/>
</dbReference>
<dbReference type="EC" id="3.6.1.41" evidence="3"/>
<evidence type="ECO:0000256" key="1">
    <source>
        <dbReference type="ARBA" id="ARBA00003413"/>
    </source>
</evidence>
<evidence type="ECO:0000259" key="9">
    <source>
        <dbReference type="Pfam" id="PF00149"/>
    </source>
</evidence>
<dbReference type="EMBL" id="CADILH010000005">
    <property type="protein sequence ID" value="CAB3933839.1"/>
    <property type="molecule type" value="Genomic_DNA"/>
</dbReference>
<keyword evidence="4 10" id="KW-0378">Hydrolase</keyword>
<dbReference type="Proteomes" id="UP000494183">
    <property type="component" value="Unassembled WGS sequence"/>
</dbReference>
<evidence type="ECO:0000256" key="5">
    <source>
        <dbReference type="ARBA" id="ARBA00031248"/>
    </source>
</evidence>
<dbReference type="PANTHER" id="PTHR40942">
    <property type="match status" value="1"/>
</dbReference>
<dbReference type="AlphaFoldDB" id="A0A6S7F2Y6"/>
<evidence type="ECO:0000256" key="6">
    <source>
        <dbReference type="ARBA" id="ARBA00032248"/>
    </source>
</evidence>
<feature type="domain" description="Calcineurin-like phosphoesterase" evidence="9">
    <location>
        <begin position="21"/>
        <end position="140"/>
    </location>
</feature>
<keyword evidence="11" id="KW-1185">Reference proteome</keyword>
<dbReference type="PIRSF" id="PIRSF000903">
    <property type="entry name" value="B5n-ttraPtase_sm"/>
    <property type="match status" value="1"/>
</dbReference>
<comment type="function">
    <text evidence="1">Hydrolyzes diadenosine 5',5'''-P1,P4-tetraphosphate to yield ADP.</text>
</comment>
<evidence type="ECO:0000256" key="7">
    <source>
        <dbReference type="ARBA" id="ARBA00033210"/>
    </source>
</evidence>
<proteinExistence type="inferred from homology"/>
<dbReference type="SUPFAM" id="SSF56300">
    <property type="entry name" value="Metallo-dependent phosphatases"/>
    <property type="match status" value="1"/>
</dbReference>
<protein>
    <recommendedName>
        <fullName evidence="3">bis(5'-nucleosyl)-tetraphosphatase (symmetrical)</fullName>
        <ecNumber evidence="3">3.6.1.41</ecNumber>
    </recommendedName>
    <alternativeName>
        <fullName evidence="6">Ap4A hydrolase</fullName>
    </alternativeName>
    <alternativeName>
        <fullName evidence="5">Diadenosine 5',5'''-P1,P4-tetraphosphate pyrophosphohydrolase</fullName>
    </alternativeName>
    <alternativeName>
        <fullName evidence="7">Diadenosine tetraphosphatase</fullName>
    </alternativeName>
</protein>
<dbReference type="InterPro" id="IPR029052">
    <property type="entry name" value="Metallo-depent_PP-like"/>
</dbReference>
<evidence type="ECO:0000256" key="8">
    <source>
        <dbReference type="ARBA" id="ARBA00049417"/>
    </source>
</evidence>
<reference evidence="10 11" key="1">
    <citation type="submission" date="2020-04" db="EMBL/GenBank/DDBJ databases">
        <authorList>
            <person name="De Canck E."/>
        </authorList>
    </citation>
    <scope>NUCLEOTIDE SEQUENCE [LARGE SCALE GENOMIC DNA]</scope>
    <source>
        <strain evidence="10 11">LMG 6000</strain>
    </source>
</reference>
<accession>A0A6S7F2Y6</accession>
<evidence type="ECO:0000256" key="2">
    <source>
        <dbReference type="ARBA" id="ARBA00005419"/>
    </source>
</evidence>
<dbReference type="InterPro" id="IPR004617">
    <property type="entry name" value="ApaH"/>
</dbReference>
<dbReference type="InterPro" id="IPR004843">
    <property type="entry name" value="Calcineurin-like_PHP"/>
</dbReference>
<sequence>MLGTAMPQTPEPIDVQAKPEIWAVGDVHGCSASLDALLSRPEIADDPACRVWFVGDLVNRGPQSAATLRRVMGLGGRATAVLGNHDLRALSIAAGCIKPGRHDTVDDLINAPDADVLLDWLSRLPLMHAEAGYVLTHAGIHPRWAVAEAMSLAGEVENLLGDGQWRRRMRMFDGPTAESWNARLKGARRVRFIVNAFTRMRLCNPHGELTSASRSVPGRRQGGVLPWFDVPDRAAEGARILFGHWAALGLMVRSDVVCLDTGCVTGGCLTALRLSDRKLLQVSREQADSPA</sequence>
<dbReference type="NCBIfam" id="NF001204">
    <property type="entry name" value="PRK00166.1"/>
    <property type="match status" value="1"/>
</dbReference>
<evidence type="ECO:0000313" key="11">
    <source>
        <dbReference type="Proteomes" id="UP000494183"/>
    </source>
</evidence>
<evidence type="ECO:0000313" key="10">
    <source>
        <dbReference type="EMBL" id="CAB3933839.1"/>
    </source>
</evidence>
<organism evidence="10 11">
    <name type="scientific">Achromobacter insolitus</name>
    <dbReference type="NCBI Taxonomy" id="217204"/>
    <lineage>
        <taxon>Bacteria</taxon>
        <taxon>Pseudomonadati</taxon>
        <taxon>Pseudomonadota</taxon>
        <taxon>Betaproteobacteria</taxon>
        <taxon>Burkholderiales</taxon>
        <taxon>Alcaligenaceae</taxon>
        <taxon>Achromobacter</taxon>
    </lineage>
</organism>